<accession>A0AAD7WKC8</accession>
<dbReference type="Proteomes" id="UP001221898">
    <property type="component" value="Unassembled WGS sequence"/>
</dbReference>
<evidence type="ECO:0000313" key="2">
    <source>
        <dbReference type="Proteomes" id="UP001221898"/>
    </source>
</evidence>
<comment type="caution">
    <text evidence="1">The sequence shown here is derived from an EMBL/GenBank/DDBJ whole genome shotgun (WGS) entry which is preliminary data.</text>
</comment>
<evidence type="ECO:0000313" key="1">
    <source>
        <dbReference type="EMBL" id="KAJ8399885.1"/>
    </source>
</evidence>
<dbReference type="EMBL" id="JAINUG010000080">
    <property type="protein sequence ID" value="KAJ8399885.1"/>
    <property type="molecule type" value="Genomic_DNA"/>
</dbReference>
<reference evidence="1" key="1">
    <citation type="journal article" date="2023" name="Science">
        <title>Genome structures resolve the early diversification of teleost fishes.</title>
        <authorList>
            <person name="Parey E."/>
            <person name="Louis A."/>
            <person name="Montfort J."/>
            <person name="Bouchez O."/>
            <person name="Roques C."/>
            <person name="Iampietro C."/>
            <person name="Lluch J."/>
            <person name="Castinel A."/>
            <person name="Donnadieu C."/>
            <person name="Desvignes T."/>
            <person name="Floi Bucao C."/>
            <person name="Jouanno E."/>
            <person name="Wen M."/>
            <person name="Mejri S."/>
            <person name="Dirks R."/>
            <person name="Jansen H."/>
            <person name="Henkel C."/>
            <person name="Chen W.J."/>
            <person name="Zahm M."/>
            <person name="Cabau C."/>
            <person name="Klopp C."/>
            <person name="Thompson A.W."/>
            <person name="Robinson-Rechavi M."/>
            <person name="Braasch I."/>
            <person name="Lecointre G."/>
            <person name="Bobe J."/>
            <person name="Postlethwait J.H."/>
            <person name="Berthelot C."/>
            <person name="Roest Crollius H."/>
            <person name="Guiguen Y."/>
        </authorList>
    </citation>
    <scope>NUCLEOTIDE SEQUENCE</scope>
    <source>
        <strain evidence="1">NC1722</strain>
    </source>
</reference>
<sequence length="100" mass="10925">MQVEPAIFLLKNILFPDVPPLGNATGWDSPLDGQETVIGRNKSWPSTSLRAHASRRSVRRKGTCLSRGWFCFGARGQLAVTVSCVCLRGGWCQLVLRAPG</sequence>
<proteinExistence type="predicted"/>
<gene>
    <name evidence="1" type="ORF">AAFF_G00406150</name>
</gene>
<protein>
    <submittedName>
        <fullName evidence="1">Uncharacterized protein</fullName>
    </submittedName>
</protein>
<keyword evidence="2" id="KW-1185">Reference proteome</keyword>
<dbReference type="AlphaFoldDB" id="A0AAD7WKC8"/>
<organism evidence="1 2">
    <name type="scientific">Aldrovandia affinis</name>
    <dbReference type="NCBI Taxonomy" id="143900"/>
    <lineage>
        <taxon>Eukaryota</taxon>
        <taxon>Metazoa</taxon>
        <taxon>Chordata</taxon>
        <taxon>Craniata</taxon>
        <taxon>Vertebrata</taxon>
        <taxon>Euteleostomi</taxon>
        <taxon>Actinopterygii</taxon>
        <taxon>Neopterygii</taxon>
        <taxon>Teleostei</taxon>
        <taxon>Notacanthiformes</taxon>
        <taxon>Halosauridae</taxon>
        <taxon>Aldrovandia</taxon>
    </lineage>
</organism>
<name>A0AAD7WKC8_9TELE</name>